<evidence type="ECO:0000256" key="2">
    <source>
        <dbReference type="ARBA" id="ARBA00007306"/>
    </source>
</evidence>
<dbReference type="PROSITE" id="PS50082">
    <property type="entry name" value="WD_REPEATS_2"/>
    <property type="match status" value="1"/>
</dbReference>
<keyword evidence="12" id="KW-1185">Reference proteome</keyword>
<evidence type="ECO:0000256" key="1">
    <source>
        <dbReference type="ARBA" id="ARBA00004123"/>
    </source>
</evidence>
<keyword evidence="6" id="KW-0539">Nucleus</keyword>
<evidence type="ECO:0000256" key="4">
    <source>
        <dbReference type="ARBA" id="ARBA00022737"/>
    </source>
</evidence>
<feature type="binding site" evidence="7">
    <location>
        <position position="458"/>
    </location>
    <ligand>
        <name>Zn(2+)</name>
        <dbReference type="ChEBI" id="CHEBI:29105"/>
    </ligand>
</feature>
<feature type="region of interest" description="Disordered" evidence="9">
    <location>
        <begin position="1"/>
        <end position="53"/>
    </location>
</feature>
<dbReference type="Proteomes" id="UP000591131">
    <property type="component" value="Unassembled WGS sequence"/>
</dbReference>
<keyword evidence="7" id="KW-0862">Zinc</keyword>
<dbReference type="AlphaFoldDB" id="A0A7J6LXZ9"/>
<sequence length="1258" mass="136030">MAHRAFSVGDMDSEEQKKEPPIIEFCPSSDDDDDPTADTPPEAAAESDPIRQEWMRAVDTAKHGLRTERMGLGCTLEMIRDMRKDANMRSKLRAKLTGKRRNEEGSDDDDEEKLELKRTKDDSDDEGRAALGSKSTKASPTTDVASSEVDSMVAGLTKSQKKRLKKKQKLQRNAEAFNRLKNADRWTMSHLGPPPYDISSNGRYYINQLPEVALESDLADGLSSLIKVVRQHMLGRHRDTDLGAVYVGELGGGLLLEAALERYHLTGLRQYDWRAAIQQPSVPSLSSRRVSLLEGPGVAHRSLLVLAGDHGAPLRELLDFSRVVRELPASECELLYGRAGYLSSLLWINKHAELREADRREIGVVCRDIVRAVVDAESHWQGDHYQWTWHHKPYLGAAHGTAGSGSGSAVVYNPEGASELLARLLATASWVLEHCRCRNVNIESSVGSRSGGNLVHWCHGATGWIPALVQLAGAVSLLKPEGYEGVLVRIKDTICSLGEVVYERGLLAEKGAGLCHGVGGSTMALVAVYTYTGHRVWLHRARQFALFTSQYGQWLSDTFADRPYSLYEGLAGAVASIGATLAAAADRGQNHQCMRLHPQEVFFHGTGSKPEYVFTIDFWHRPLTEPPEDQSSDGQQQAEDVASSSTTSDDIICATGGADTVVRLWRVGKRTAEKSPPAREGSGSPTASTGSQDREGMGCVSGAGTVGPAVPALELHAELSGSHSHGCVTCVRFAPPVPGEQPVLASAGDDGHVVFWVYTESPLTGEMQWVAQPRALNCLDEVSGIAWSPNGRQLAVCLHRELCVVWDVATAKQIQRLDGHTSRVLGVAWDPRDRYICTTSADRTCRIWARNKRKSFYPKAVVRTYDAQVIAKETVSAGEAGADDSVAASLAEKTVREKIFINDSHYAHDATAHFFRRPSFSPDGRLLLVPGCLTPHGDYGCLVLARGDGFSNPAAIINSGSTSPTVCTRFFPLPVRPPGSDENPLHYVFTIGTAAAQIALYDTTVFNKGRRLPRAAGSDLHCTSIVDLAFDDTGRFLAVAGSDGYVTLCELDQVDLGGSPCKAEEVQQKAGPPAQQQLYMPLINNDKAATDAMKQPQPVVITADARPVPSPKIHSPMVQTVFAEAADFVRSEAANLMTSPSSGGLKPSPAAFMCSPAKRSSILFKPPPPSPGKVAMAKKSRRKITPTLVRTPTKVVDASTALKTSKANVKSPALELVRIDLDAGAREALEKLRRSLPSPTKARDSGGGGGGAKVELQG</sequence>
<feature type="region of interest" description="Disordered" evidence="9">
    <location>
        <begin position="670"/>
        <end position="702"/>
    </location>
</feature>
<dbReference type="SMART" id="SM00320">
    <property type="entry name" value="WD40"/>
    <property type="match status" value="5"/>
</dbReference>
<organism evidence="11 12">
    <name type="scientific">Perkinsus chesapeaki</name>
    <name type="common">Clam parasite</name>
    <name type="synonym">Perkinsus andrewsi</name>
    <dbReference type="NCBI Taxonomy" id="330153"/>
    <lineage>
        <taxon>Eukaryota</taxon>
        <taxon>Sar</taxon>
        <taxon>Alveolata</taxon>
        <taxon>Perkinsozoa</taxon>
        <taxon>Perkinsea</taxon>
        <taxon>Perkinsida</taxon>
        <taxon>Perkinsidae</taxon>
        <taxon>Perkinsus</taxon>
    </lineage>
</organism>
<dbReference type="SUPFAM" id="SSF158745">
    <property type="entry name" value="LanC-like"/>
    <property type="match status" value="1"/>
</dbReference>
<dbReference type="PANTHER" id="PTHR12736:SF7">
    <property type="entry name" value="LANC-LIKE PROTEIN 3"/>
    <property type="match status" value="1"/>
</dbReference>
<feature type="region of interest" description="Disordered" evidence="9">
    <location>
        <begin position="623"/>
        <end position="652"/>
    </location>
</feature>
<feature type="compositionally biased region" description="Low complexity" evidence="9">
    <location>
        <begin position="37"/>
        <end position="47"/>
    </location>
</feature>
<evidence type="ECO:0000313" key="11">
    <source>
        <dbReference type="EMBL" id="KAF4664125.1"/>
    </source>
</evidence>
<protein>
    <submittedName>
        <fullName evidence="11">Chromatin assembly factor 1 subunit B</fullName>
    </submittedName>
</protein>
<dbReference type="Pfam" id="PF24105">
    <property type="entry name" value="Beta-prop_CAF1B_HIR1"/>
    <property type="match status" value="1"/>
</dbReference>
<feature type="region of interest" description="Disordered" evidence="9">
    <location>
        <begin position="90"/>
        <end position="149"/>
    </location>
</feature>
<dbReference type="OrthoDB" id="538223at2759"/>
<dbReference type="GO" id="GO:0005886">
    <property type="term" value="C:plasma membrane"/>
    <property type="evidence" value="ECO:0007669"/>
    <property type="project" value="TreeGrafter"/>
</dbReference>
<dbReference type="Gene3D" id="1.50.10.10">
    <property type="match status" value="1"/>
</dbReference>
<keyword evidence="5" id="KW-0156">Chromatin regulator</keyword>
<feature type="region of interest" description="Disordered" evidence="9">
    <location>
        <begin position="1161"/>
        <end position="1181"/>
    </location>
</feature>
<evidence type="ECO:0000256" key="3">
    <source>
        <dbReference type="ARBA" id="ARBA00022574"/>
    </source>
</evidence>
<dbReference type="InterPro" id="IPR007822">
    <property type="entry name" value="LANC-like"/>
</dbReference>
<dbReference type="Pfam" id="PF05147">
    <property type="entry name" value="LANC_like"/>
    <property type="match status" value="1"/>
</dbReference>
<dbReference type="CDD" id="cd04794">
    <property type="entry name" value="euk_LANCL"/>
    <property type="match status" value="1"/>
</dbReference>
<keyword evidence="3 8" id="KW-0853">WD repeat</keyword>
<dbReference type="PRINTS" id="PR01950">
    <property type="entry name" value="LANCSUPER"/>
</dbReference>
<dbReference type="GO" id="GO:0006325">
    <property type="term" value="P:chromatin organization"/>
    <property type="evidence" value="ECO:0007669"/>
    <property type="project" value="UniProtKB-KW"/>
</dbReference>
<feature type="domain" description="CAF1B/HIR1 beta-propeller" evidence="10">
    <location>
        <begin position="715"/>
        <end position="1053"/>
    </location>
</feature>
<dbReference type="PANTHER" id="PTHR12736">
    <property type="entry name" value="LANC-LIKE PROTEIN"/>
    <property type="match status" value="1"/>
</dbReference>
<dbReference type="InterPro" id="IPR015943">
    <property type="entry name" value="WD40/YVTN_repeat-like_dom_sf"/>
</dbReference>
<gene>
    <name evidence="11" type="primary">CHAF1B</name>
    <name evidence="11" type="ORF">FOL47_005290</name>
</gene>
<evidence type="ECO:0000256" key="6">
    <source>
        <dbReference type="ARBA" id="ARBA00023242"/>
    </source>
</evidence>
<evidence type="ECO:0000256" key="7">
    <source>
        <dbReference type="PIRSR" id="PIRSR607822-1"/>
    </source>
</evidence>
<feature type="binding site" evidence="7">
    <location>
        <position position="515"/>
    </location>
    <ligand>
        <name>Zn(2+)</name>
        <dbReference type="ChEBI" id="CHEBI:29105"/>
    </ligand>
</feature>
<reference evidence="11 12" key="1">
    <citation type="submission" date="2020-04" db="EMBL/GenBank/DDBJ databases">
        <title>Perkinsus chesapeaki whole genome sequence.</title>
        <authorList>
            <person name="Bogema D.R."/>
        </authorList>
    </citation>
    <scope>NUCLEOTIDE SEQUENCE [LARGE SCALE GENOMIC DNA]</scope>
    <source>
        <strain evidence="11">ATCC PRA-425</strain>
    </source>
</reference>
<feature type="repeat" description="WD" evidence="8">
    <location>
        <begin position="817"/>
        <end position="848"/>
    </location>
</feature>
<dbReference type="Gene3D" id="2.130.10.10">
    <property type="entry name" value="YVTN repeat-like/Quinoprotein amine dehydrogenase"/>
    <property type="match status" value="2"/>
</dbReference>
<dbReference type="GO" id="GO:0031179">
    <property type="term" value="P:peptide modification"/>
    <property type="evidence" value="ECO:0007669"/>
    <property type="project" value="InterPro"/>
</dbReference>
<feature type="region of interest" description="Disordered" evidence="9">
    <location>
        <begin position="1231"/>
        <end position="1258"/>
    </location>
</feature>
<feature type="compositionally biased region" description="Polar residues" evidence="9">
    <location>
        <begin position="632"/>
        <end position="649"/>
    </location>
</feature>
<keyword evidence="4" id="KW-0677">Repeat</keyword>
<comment type="similarity">
    <text evidence="2">Belongs to the WD repeat HIR1 family.</text>
</comment>
<evidence type="ECO:0000313" key="12">
    <source>
        <dbReference type="Proteomes" id="UP000591131"/>
    </source>
</evidence>
<dbReference type="SUPFAM" id="SSF50978">
    <property type="entry name" value="WD40 repeat-like"/>
    <property type="match status" value="1"/>
</dbReference>
<feature type="compositionally biased region" description="Basic residues" evidence="9">
    <location>
        <begin position="90"/>
        <end position="99"/>
    </location>
</feature>
<dbReference type="GO" id="GO:0046872">
    <property type="term" value="F:metal ion binding"/>
    <property type="evidence" value="ECO:0007669"/>
    <property type="project" value="UniProtKB-KW"/>
</dbReference>
<dbReference type="InterPro" id="IPR001680">
    <property type="entry name" value="WD40_rpt"/>
</dbReference>
<keyword evidence="7" id="KW-0479">Metal-binding</keyword>
<evidence type="ECO:0000256" key="5">
    <source>
        <dbReference type="ARBA" id="ARBA00022853"/>
    </source>
</evidence>
<dbReference type="SMART" id="SM01260">
    <property type="entry name" value="LANC_like"/>
    <property type="match status" value="1"/>
</dbReference>
<accession>A0A7J6LXZ9</accession>
<dbReference type="InterPro" id="IPR055410">
    <property type="entry name" value="Beta-prop_CAF1B_HIR1"/>
</dbReference>
<name>A0A7J6LXZ9_PERCH</name>
<evidence type="ECO:0000259" key="10">
    <source>
        <dbReference type="Pfam" id="PF24105"/>
    </source>
</evidence>
<comment type="subcellular location">
    <subcellularLocation>
        <location evidence="1">Nucleus</location>
    </subcellularLocation>
</comment>
<feature type="compositionally biased region" description="Polar residues" evidence="9">
    <location>
        <begin position="133"/>
        <end position="149"/>
    </location>
</feature>
<dbReference type="GO" id="GO:0005634">
    <property type="term" value="C:nucleus"/>
    <property type="evidence" value="ECO:0007669"/>
    <property type="project" value="UniProtKB-SubCell"/>
</dbReference>
<evidence type="ECO:0000256" key="8">
    <source>
        <dbReference type="PROSITE-ProRule" id="PRU00221"/>
    </source>
</evidence>
<dbReference type="InterPro" id="IPR012341">
    <property type="entry name" value="6hp_glycosidase-like_sf"/>
</dbReference>
<dbReference type="InterPro" id="IPR036322">
    <property type="entry name" value="WD40_repeat_dom_sf"/>
</dbReference>
<evidence type="ECO:0000256" key="9">
    <source>
        <dbReference type="SAM" id="MobiDB-lite"/>
    </source>
</evidence>
<proteinExistence type="inferred from homology"/>
<dbReference type="EMBL" id="JAAPAO010000296">
    <property type="protein sequence ID" value="KAF4664125.1"/>
    <property type="molecule type" value="Genomic_DNA"/>
</dbReference>
<dbReference type="PROSITE" id="PS50294">
    <property type="entry name" value="WD_REPEATS_REGION"/>
    <property type="match status" value="1"/>
</dbReference>
<feature type="binding site" evidence="7">
    <location>
        <position position="516"/>
    </location>
    <ligand>
        <name>Zn(2+)</name>
        <dbReference type="ChEBI" id="CHEBI:29105"/>
    </ligand>
</feature>
<dbReference type="GO" id="GO:0005975">
    <property type="term" value="P:carbohydrate metabolic process"/>
    <property type="evidence" value="ECO:0007669"/>
    <property type="project" value="InterPro"/>
</dbReference>
<comment type="caution">
    <text evidence="11">The sequence shown here is derived from an EMBL/GenBank/DDBJ whole genome shotgun (WGS) entry which is preliminary data.</text>
</comment>